<evidence type="ECO:0000256" key="10">
    <source>
        <dbReference type="ARBA" id="ARBA00022803"/>
    </source>
</evidence>
<dbReference type="InterPro" id="IPR011990">
    <property type="entry name" value="TPR-like_helical_dom_sf"/>
</dbReference>
<dbReference type="GO" id="GO:0005789">
    <property type="term" value="C:endoplasmic reticulum membrane"/>
    <property type="evidence" value="ECO:0007669"/>
    <property type="project" value="TreeGrafter"/>
</dbReference>
<evidence type="ECO:0000256" key="6">
    <source>
        <dbReference type="ARBA" id="ARBA00012839"/>
    </source>
</evidence>
<feature type="transmembrane region" description="Helical" evidence="17">
    <location>
        <begin position="508"/>
        <end position="528"/>
    </location>
</feature>
<comment type="function">
    <text evidence="1">Transfers mannosyl residues to the hydroxyl group of serine or threonine residues.</text>
</comment>
<keyword evidence="20" id="KW-1185">Reference proteome</keyword>
<dbReference type="SUPFAM" id="SSF48452">
    <property type="entry name" value="TPR-like"/>
    <property type="match status" value="2"/>
</dbReference>
<feature type="repeat" description="TPR" evidence="16">
    <location>
        <begin position="575"/>
        <end position="608"/>
    </location>
</feature>
<dbReference type="InterPro" id="IPR019734">
    <property type="entry name" value="TPR_rpt"/>
</dbReference>
<evidence type="ECO:0000256" key="3">
    <source>
        <dbReference type="ARBA" id="ARBA00004240"/>
    </source>
</evidence>
<evidence type="ECO:0000256" key="2">
    <source>
        <dbReference type="ARBA" id="ARBA00004141"/>
    </source>
</evidence>
<comment type="subcellular location">
    <subcellularLocation>
        <location evidence="3">Endoplasmic reticulum</location>
    </subcellularLocation>
    <subcellularLocation>
        <location evidence="2">Membrane</location>
        <topology evidence="2">Multi-pass membrane protein</topology>
    </subcellularLocation>
</comment>
<reference evidence="19" key="2">
    <citation type="submission" date="2024-08" db="UniProtKB">
        <authorList>
            <consortium name="EnsemblMetazoa"/>
        </authorList>
    </citation>
    <scope>IDENTIFICATION</scope>
</reference>
<evidence type="ECO:0000256" key="13">
    <source>
        <dbReference type="ARBA" id="ARBA00023136"/>
    </source>
</evidence>
<keyword evidence="10 16" id="KW-0802">TPR repeat</keyword>
<organism evidence="19 20">
    <name type="scientific">Dendroctonus ponderosae</name>
    <name type="common">Mountain pine beetle</name>
    <dbReference type="NCBI Taxonomy" id="77166"/>
    <lineage>
        <taxon>Eukaryota</taxon>
        <taxon>Metazoa</taxon>
        <taxon>Ecdysozoa</taxon>
        <taxon>Arthropoda</taxon>
        <taxon>Hexapoda</taxon>
        <taxon>Insecta</taxon>
        <taxon>Pterygota</taxon>
        <taxon>Neoptera</taxon>
        <taxon>Endopterygota</taxon>
        <taxon>Coleoptera</taxon>
        <taxon>Polyphaga</taxon>
        <taxon>Cucujiformia</taxon>
        <taxon>Curculionidae</taxon>
        <taxon>Scolytinae</taxon>
        <taxon>Dendroctonus</taxon>
    </lineage>
</organism>
<dbReference type="Pfam" id="PF00515">
    <property type="entry name" value="TPR_1"/>
    <property type="match status" value="2"/>
</dbReference>
<keyword evidence="12 17" id="KW-1133">Transmembrane helix</keyword>
<keyword evidence="7" id="KW-0808">Transferase</keyword>
<comment type="catalytic activity">
    <reaction evidence="14">
        <text>a di-trans,poly-cis-dolichyl beta-D-mannosyl phosphate + L-threonyl-[protein] = 3-O-(alpha-D-mannosyl)-L-threonyl-[protein] + a di-trans,poly-cis-dolichyl phosphate + H(+)</text>
        <dbReference type="Rhea" id="RHEA:53396"/>
        <dbReference type="Rhea" id="RHEA-COMP:11060"/>
        <dbReference type="Rhea" id="RHEA-COMP:13547"/>
        <dbReference type="Rhea" id="RHEA-COMP:19498"/>
        <dbReference type="Rhea" id="RHEA-COMP:19501"/>
        <dbReference type="ChEBI" id="CHEBI:15378"/>
        <dbReference type="ChEBI" id="CHEBI:30013"/>
        <dbReference type="ChEBI" id="CHEBI:57683"/>
        <dbReference type="ChEBI" id="CHEBI:58211"/>
        <dbReference type="ChEBI" id="CHEBI:137323"/>
        <dbReference type="EC" id="2.4.1.109"/>
    </reaction>
</comment>
<evidence type="ECO:0000256" key="14">
    <source>
        <dbReference type="ARBA" id="ARBA00045085"/>
    </source>
</evidence>
<dbReference type="PROSITE" id="PS50005">
    <property type="entry name" value="TPR"/>
    <property type="match status" value="6"/>
</dbReference>
<feature type="transmembrane region" description="Helical" evidence="17">
    <location>
        <begin position="535"/>
        <end position="554"/>
    </location>
</feature>
<evidence type="ECO:0000259" key="18">
    <source>
        <dbReference type="Pfam" id="PF08409"/>
    </source>
</evidence>
<comment type="pathway">
    <text evidence="4">Protein modification; protein glycosylation.</text>
</comment>
<feature type="repeat" description="TPR" evidence="16">
    <location>
        <begin position="862"/>
        <end position="895"/>
    </location>
</feature>
<dbReference type="GO" id="GO:0004169">
    <property type="term" value="F:dolichyl-phosphate-mannose-protein mannosyltransferase activity"/>
    <property type="evidence" value="ECO:0007669"/>
    <property type="project" value="UniProtKB-EC"/>
</dbReference>
<evidence type="ECO:0000256" key="5">
    <source>
        <dbReference type="ARBA" id="ARBA00007882"/>
    </source>
</evidence>
<reference evidence="20" key="1">
    <citation type="journal article" date="2013" name="Genome Biol.">
        <title>Draft genome of the mountain pine beetle, Dendroctonus ponderosae Hopkins, a major forest pest.</title>
        <authorList>
            <person name="Keeling C.I."/>
            <person name="Yuen M.M."/>
            <person name="Liao N.Y."/>
            <person name="Docking T.R."/>
            <person name="Chan S.K."/>
            <person name="Taylor G.A."/>
            <person name="Palmquist D.L."/>
            <person name="Jackman S.D."/>
            <person name="Nguyen A."/>
            <person name="Li M."/>
            <person name="Henderson H."/>
            <person name="Janes J.K."/>
            <person name="Zhao Y."/>
            <person name="Pandoh P."/>
            <person name="Moore R."/>
            <person name="Sperling F.A."/>
            <person name="Huber D.P."/>
            <person name="Birol I."/>
            <person name="Jones S.J."/>
            <person name="Bohlmann J."/>
        </authorList>
    </citation>
    <scope>NUCLEOTIDE SEQUENCE</scope>
</reference>
<dbReference type="Pfam" id="PF13181">
    <property type="entry name" value="TPR_8"/>
    <property type="match status" value="1"/>
</dbReference>
<keyword evidence="8 17" id="KW-0812">Transmembrane</keyword>
<dbReference type="AlphaFoldDB" id="A0AAR5P739"/>
<dbReference type="SMART" id="SM00028">
    <property type="entry name" value="TPR"/>
    <property type="match status" value="8"/>
</dbReference>
<feature type="domain" description="DUF1736" evidence="18">
    <location>
        <begin position="328"/>
        <end position="400"/>
    </location>
</feature>
<evidence type="ECO:0000256" key="1">
    <source>
        <dbReference type="ARBA" id="ARBA00003582"/>
    </source>
</evidence>
<keyword evidence="13 17" id="KW-0472">Membrane</keyword>
<comment type="catalytic activity">
    <reaction evidence="15">
        <text>a di-trans,poly-cis-dolichyl beta-D-mannosyl phosphate + L-seryl-[protein] = 3-O-(alpha-D-mannosyl)-L-seryl-[protein] + a di-trans,poly-cis-dolichyl phosphate + H(+)</text>
        <dbReference type="Rhea" id="RHEA:17377"/>
        <dbReference type="Rhea" id="RHEA-COMP:9863"/>
        <dbReference type="Rhea" id="RHEA-COMP:13546"/>
        <dbReference type="Rhea" id="RHEA-COMP:19498"/>
        <dbReference type="Rhea" id="RHEA-COMP:19501"/>
        <dbReference type="ChEBI" id="CHEBI:15378"/>
        <dbReference type="ChEBI" id="CHEBI:29999"/>
        <dbReference type="ChEBI" id="CHEBI:57683"/>
        <dbReference type="ChEBI" id="CHEBI:58211"/>
        <dbReference type="ChEBI" id="CHEBI:137321"/>
        <dbReference type="EC" id="2.4.1.109"/>
    </reaction>
</comment>
<dbReference type="EC" id="2.4.1.109" evidence="6"/>
<keyword evidence="11" id="KW-0256">Endoplasmic reticulum</keyword>
<dbReference type="PROSITE" id="PS50293">
    <property type="entry name" value="TPR_REGION"/>
    <property type="match status" value="2"/>
</dbReference>
<feature type="transmembrane region" description="Helical" evidence="17">
    <location>
        <begin position="346"/>
        <end position="366"/>
    </location>
</feature>
<dbReference type="Proteomes" id="UP000019118">
    <property type="component" value="Unassembled WGS sequence"/>
</dbReference>
<feature type="repeat" description="TPR" evidence="16">
    <location>
        <begin position="794"/>
        <end position="827"/>
    </location>
</feature>
<keyword evidence="9" id="KW-0677">Repeat</keyword>
<dbReference type="InterPro" id="IPR013618">
    <property type="entry name" value="TMTC_DUF1736"/>
</dbReference>
<dbReference type="InterPro" id="IPR052384">
    <property type="entry name" value="TMTC_O-mannosyltransferase"/>
</dbReference>
<proteinExistence type="inferred from homology"/>
<comment type="similarity">
    <text evidence="5">Belongs to the TMTC family.</text>
</comment>
<evidence type="ECO:0000256" key="7">
    <source>
        <dbReference type="ARBA" id="ARBA00022679"/>
    </source>
</evidence>
<dbReference type="Gene3D" id="1.25.40.10">
    <property type="entry name" value="Tetratricopeptide repeat domain"/>
    <property type="match status" value="4"/>
</dbReference>
<accession>A0AAR5P739</accession>
<evidence type="ECO:0000256" key="11">
    <source>
        <dbReference type="ARBA" id="ARBA00022824"/>
    </source>
</evidence>
<evidence type="ECO:0000256" key="4">
    <source>
        <dbReference type="ARBA" id="ARBA00004922"/>
    </source>
</evidence>
<feature type="transmembrane region" description="Helical" evidence="17">
    <location>
        <begin position="100"/>
        <end position="118"/>
    </location>
</feature>
<evidence type="ECO:0000313" key="20">
    <source>
        <dbReference type="Proteomes" id="UP000019118"/>
    </source>
</evidence>
<dbReference type="PANTHER" id="PTHR44216">
    <property type="entry name" value="PROTEIN O-MANNOSYL-TRANSFERASE TMTC2"/>
    <property type="match status" value="1"/>
</dbReference>
<feature type="repeat" description="TPR" evidence="16">
    <location>
        <begin position="688"/>
        <end position="721"/>
    </location>
</feature>
<dbReference type="Pfam" id="PF13432">
    <property type="entry name" value="TPR_16"/>
    <property type="match status" value="2"/>
</dbReference>
<evidence type="ECO:0000256" key="12">
    <source>
        <dbReference type="ARBA" id="ARBA00022989"/>
    </source>
</evidence>
<evidence type="ECO:0000256" key="17">
    <source>
        <dbReference type="SAM" id="Phobius"/>
    </source>
</evidence>
<feature type="transmembrane region" description="Helical" evidence="17">
    <location>
        <begin position="310"/>
        <end position="326"/>
    </location>
</feature>
<evidence type="ECO:0000256" key="9">
    <source>
        <dbReference type="ARBA" id="ARBA00022737"/>
    </source>
</evidence>
<sequence length="910" mass="102978">MMMRNIKWTHWLMKMDYGSLFCCSLAFLLYSNTLNSEFVYDDRRAILTNPDILPKTPWLQLFENDYWGTPLTDSGSHGSYRPLSVFTFRLNFLLGAFDPWGYHLVNVALHCSATYLLIRVAKNVLPKNRTRIGSLITGALFAVHPVHTEAVASVVGRADLLACNIFFLSLLAYFSHVNHRDSTCCTQSCNHIISYTKCSQKKYEKIATALQKSVTSCNWPKHKASVQYREEKLNTKSHISCPDTAESLHILPSKWCCWLTFIRMWSDMLVCLVLAVCAMLSKETGITVLGVSFVYDFVYSKNQRKKQKKSFLILSVALLLILIPRLNTKPPQFSAADNPTAREPSATTRFLTLAYLPFVNFLILVYPSQLSFDWGMDAIPRIHSIRDPRVFYALCFYTVLTVVLGVCLFGILEPRGWFSVSYANFIKAGCIIYHRRNSDTHSHNCRIANNNNTTHNHHFLCVCTAVKLTSQKVTSRHSVLFSLSLIVLPFLPASNLLFYVGFVVAERVLYIPSAGFCLLIGIASAKLWKLKMNRGYLCAGFVLVLAGFSAKTVIRNWDWKNEESLFCSAISFNPPKAYGNLGSILNSKGRIEEAEEAFKRALKHRPNMADVHYNLAILLQSKHELDDAIQSYQRAIHFRPSLALAHVNLGTALIAAGRCEEAAAILRKASQLDGVGVKDRREHENAKVSALLQLGALHSDQGELQKALAVYREAASNLPDHYPPQKVYNVLGETLAKMKRDEEAEKWYRAALDAEPDHVPAHITYGKLLAKNVSRSAEAEQWFRRAQRLAPKDASVYHHYGAFLVINRRYKEAANMYERAAELSIDDFELAVAAATAMRKAGRHEDAEKWYRQSVRMRPSDPRGHTNLGAMLHLNGKYKEAEHSYKKALKLQPDDETTLTNLHRLYGIMT</sequence>
<feature type="transmembrane region" description="Helical" evidence="17">
    <location>
        <begin position="479"/>
        <end position="502"/>
    </location>
</feature>
<dbReference type="EnsemblMetazoa" id="XM_019901356.1">
    <property type="protein sequence ID" value="XP_019756915.1"/>
    <property type="gene ID" value="LOC109535444"/>
</dbReference>
<evidence type="ECO:0000256" key="15">
    <source>
        <dbReference type="ARBA" id="ARBA00045102"/>
    </source>
</evidence>
<feature type="repeat" description="TPR" evidence="16">
    <location>
        <begin position="609"/>
        <end position="642"/>
    </location>
</feature>
<dbReference type="Pfam" id="PF08409">
    <property type="entry name" value="TMTC_DUF1736"/>
    <property type="match status" value="1"/>
</dbReference>
<feature type="transmembrane region" description="Helical" evidence="17">
    <location>
        <begin position="390"/>
        <end position="411"/>
    </location>
</feature>
<evidence type="ECO:0000256" key="8">
    <source>
        <dbReference type="ARBA" id="ARBA00022692"/>
    </source>
</evidence>
<evidence type="ECO:0000313" key="19">
    <source>
        <dbReference type="EnsemblMetazoa" id="XP_019756915.1"/>
    </source>
</evidence>
<dbReference type="PANTHER" id="PTHR44216:SF3">
    <property type="entry name" value="PROTEIN O-MANNOSYL-TRANSFERASE TMTC2"/>
    <property type="match status" value="1"/>
</dbReference>
<protein>
    <recommendedName>
        <fullName evidence="6">dolichyl-phosphate-mannose--protein mannosyltransferase</fullName>
        <ecNumber evidence="6">2.4.1.109</ecNumber>
    </recommendedName>
</protein>
<name>A0AAR5P739_DENPD</name>
<evidence type="ECO:0000256" key="16">
    <source>
        <dbReference type="PROSITE-ProRule" id="PRU00339"/>
    </source>
</evidence>
<feature type="repeat" description="TPR" evidence="16">
    <location>
        <begin position="725"/>
        <end position="758"/>
    </location>
</feature>